<sequence length="747" mass="82160">MAKTNLLLSIAVSVTLLFSPCLSDPWDLVSEILGRIREPQIPNRIFNIDSYGAKRSVNASSDEEPTATVDANIKAFEDAIQAAHDAGGGTVQVPAGTYMTSAITLKSNVALEVTAGAVIKFTRDTTKYKNVFTRWEGVELWNFSPFIYAFEAENIAIKGSGTIDGNCDCKNWWPWKGYWPDEHRMCWDPNGTNQETDRNNLFQMAEDGIPVEQRVFGQGHYLRPMFIQPYRSKNILIEGVTILRSPMWIVHPVLCENVIIRNINISSLGPNSDGVDPESCKDVWITGVTFNNGDDNIAINSGRNADGRRVNRPSENIVIQNCSMADGHGGITLGSGCSGGIRNIFAENCTMDSNSLDTAIRVKNNAIRGGRLENFNVRNIDVGRVAKQVIEVDFDYEEGSAGVFMPILRECVIENVSVTDGAPLTMKIRGYAEPDRSIIRMKLKNITFNGITQEPHFIAENVNEIITESVFVNGQEWNISSGVSTTPPTLLALLVVTIFRFTILLLFTITSIETATNFQLAARDQFKFMAALYVHPSNAFCSGVLISYKTLITAAHCIKQKTDVIDPYTSIVFGSLVLDKYPPHEPNQIIQNATKVLWHPDFSAKLFTAINDIGLVIFPEIPSTKPSIAPIFMPSAPSSYTGADAMLIGWGRSKALKYVKTSVISQLSCWFRSLPFFVQTTHICTDGKVNGTNVRAFPGDSGGPLITTVDGVPTLIGIISTGSIFAGAPTVSVRIDKFLPWINENKK</sequence>
<evidence type="ECO:0000313" key="9">
    <source>
        <dbReference type="EMBL" id="KAJ6642117.1"/>
    </source>
</evidence>
<dbReference type="Gene3D" id="2.40.10.10">
    <property type="entry name" value="Trypsin-like serine proteases"/>
    <property type="match status" value="1"/>
</dbReference>
<dbReference type="InterPro" id="IPR006626">
    <property type="entry name" value="PbH1"/>
</dbReference>
<dbReference type="InterPro" id="IPR001254">
    <property type="entry name" value="Trypsin_dom"/>
</dbReference>
<organism evidence="9 10">
    <name type="scientific">Pseudolycoriella hygida</name>
    <dbReference type="NCBI Taxonomy" id="35572"/>
    <lineage>
        <taxon>Eukaryota</taxon>
        <taxon>Metazoa</taxon>
        <taxon>Ecdysozoa</taxon>
        <taxon>Arthropoda</taxon>
        <taxon>Hexapoda</taxon>
        <taxon>Insecta</taxon>
        <taxon>Pterygota</taxon>
        <taxon>Neoptera</taxon>
        <taxon>Endopterygota</taxon>
        <taxon>Diptera</taxon>
        <taxon>Nematocera</taxon>
        <taxon>Sciaroidea</taxon>
        <taxon>Sciaridae</taxon>
        <taxon>Pseudolycoriella</taxon>
    </lineage>
</organism>
<dbReference type="SMART" id="SM00710">
    <property type="entry name" value="PbH1"/>
    <property type="match status" value="4"/>
</dbReference>
<dbReference type="GO" id="GO:0004252">
    <property type="term" value="F:serine-type endopeptidase activity"/>
    <property type="evidence" value="ECO:0007669"/>
    <property type="project" value="InterPro"/>
</dbReference>
<dbReference type="InterPro" id="IPR051801">
    <property type="entry name" value="GH28_Enzymes"/>
</dbReference>
<dbReference type="InterPro" id="IPR043504">
    <property type="entry name" value="Peptidase_S1_PA_chymotrypsin"/>
</dbReference>
<feature type="domain" description="Peptidase S1" evidence="8">
    <location>
        <begin position="512"/>
        <end position="747"/>
    </location>
</feature>
<keyword evidence="7" id="KW-0732">Signal</keyword>
<keyword evidence="3 6" id="KW-0326">Glycosidase</keyword>
<evidence type="ECO:0000256" key="2">
    <source>
        <dbReference type="ARBA" id="ARBA00022801"/>
    </source>
</evidence>
<dbReference type="InterPro" id="IPR018114">
    <property type="entry name" value="TRYPSIN_HIS"/>
</dbReference>
<dbReference type="PROSITE" id="PS50240">
    <property type="entry name" value="TRYPSIN_DOM"/>
    <property type="match status" value="1"/>
</dbReference>
<evidence type="ECO:0000256" key="1">
    <source>
        <dbReference type="ARBA" id="ARBA00008834"/>
    </source>
</evidence>
<dbReference type="SUPFAM" id="SSF50494">
    <property type="entry name" value="Trypsin-like serine proteases"/>
    <property type="match status" value="1"/>
</dbReference>
<dbReference type="InterPro" id="IPR012334">
    <property type="entry name" value="Pectin_lyas_fold"/>
</dbReference>
<dbReference type="Pfam" id="PF00295">
    <property type="entry name" value="Glyco_hydro_28"/>
    <property type="match status" value="1"/>
</dbReference>
<gene>
    <name evidence="9" type="ORF">Bhyg_07063</name>
</gene>
<keyword evidence="10" id="KW-1185">Reference proteome</keyword>
<dbReference type="SMART" id="SM00020">
    <property type="entry name" value="Tryp_SPc"/>
    <property type="match status" value="1"/>
</dbReference>
<dbReference type="GO" id="GO:0004650">
    <property type="term" value="F:polygalacturonase activity"/>
    <property type="evidence" value="ECO:0007669"/>
    <property type="project" value="InterPro"/>
</dbReference>
<evidence type="ECO:0000256" key="5">
    <source>
        <dbReference type="PROSITE-ProRule" id="PRU10052"/>
    </source>
</evidence>
<feature type="chain" id="PRO_5040472652" evidence="7">
    <location>
        <begin position="24"/>
        <end position="747"/>
    </location>
</feature>
<dbReference type="InterPro" id="IPR009003">
    <property type="entry name" value="Peptidase_S1_PA"/>
</dbReference>
<dbReference type="PANTHER" id="PTHR31339">
    <property type="entry name" value="PECTIN LYASE-RELATED"/>
    <property type="match status" value="1"/>
</dbReference>
<comment type="similarity">
    <text evidence="4">Belongs to the peptidase S1 family. CLIP subfamily.</text>
</comment>
<dbReference type="EMBL" id="WJQU01000002">
    <property type="protein sequence ID" value="KAJ6642117.1"/>
    <property type="molecule type" value="Genomic_DNA"/>
</dbReference>
<dbReference type="GO" id="GO:0005975">
    <property type="term" value="P:carbohydrate metabolic process"/>
    <property type="evidence" value="ECO:0007669"/>
    <property type="project" value="InterPro"/>
</dbReference>
<dbReference type="InterPro" id="IPR011050">
    <property type="entry name" value="Pectin_lyase_fold/virulence"/>
</dbReference>
<dbReference type="Gene3D" id="2.160.20.10">
    <property type="entry name" value="Single-stranded right-handed beta-helix, Pectin lyase-like"/>
    <property type="match status" value="1"/>
</dbReference>
<evidence type="ECO:0000256" key="4">
    <source>
        <dbReference type="ARBA" id="ARBA00024195"/>
    </source>
</evidence>
<evidence type="ECO:0000313" key="10">
    <source>
        <dbReference type="Proteomes" id="UP001151699"/>
    </source>
</evidence>
<dbReference type="InterPro" id="IPR000743">
    <property type="entry name" value="Glyco_hydro_28"/>
</dbReference>
<dbReference type="CDD" id="cd00190">
    <property type="entry name" value="Tryp_SPc"/>
    <property type="match status" value="1"/>
</dbReference>
<name>A0A9Q0S1M8_9DIPT</name>
<dbReference type="OrthoDB" id="187139at2759"/>
<comment type="caution">
    <text evidence="9">The sequence shown here is derived from an EMBL/GenBank/DDBJ whole genome shotgun (WGS) entry which is preliminary data.</text>
</comment>
<feature type="active site" evidence="5">
    <location>
        <position position="328"/>
    </location>
</feature>
<dbReference type="GO" id="GO:0006508">
    <property type="term" value="P:proteolysis"/>
    <property type="evidence" value="ECO:0007669"/>
    <property type="project" value="InterPro"/>
</dbReference>
<keyword evidence="2 6" id="KW-0378">Hydrolase</keyword>
<dbReference type="Pfam" id="PF00089">
    <property type="entry name" value="Trypsin"/>
    <property type="match status" value="1"/>
</dbReference>
<dbReference type="PANTHER" id="PTHR31339:SF9">
    <property type="entry name" value="PLASMIN AND FIBRONECTIN-BINDING PROTEIN A"/>
    <property type="match status" value="1"/>
</dbReference>
<dbReference type="PROSITE" id="PS00502">
    <property type="entry name" value="POLYGALACTURONASE"/>
    <property type="match status" value="1"/>
</dbReference>
<proteinExistence type="inferred from homology"/>
<evidence type="ECO:0000256" key="3">
    <source>
        <dbReference type="ARBA" id="ARBA00023295"/>
    </source>
</evidence>
<protein>
    <submittedName>
        <fullName evidence="9">Polygalacturonase</fullName>
    </submittedName>
</protein>
<evidence type="ECO:0000256" key="6">
    <source>
        <dbReference type="RuleBase" id="RU361169"/>
    </source>
</evidence>
<comment type="similarity">
    <text evidence="1 6">Belongs to the glycosyl hydrolase 28 family.</text>
</comment>
<reference evidence="9" key="1">
    <citation type="submission" date="2022-07" db="EMBL/GenBank/DDBJ databases">
        <authorList>
            <person name="Trinca V."/>
            <person name="Uliana J.V.C."/>
            <person name="Torres T.T."/>
            <person name="Ward R.J."/>
            <person name="Monesi N."/>
        </authorList>
    </citation>
    <scope>NUCLEOTIDE SEQUENCE</scope>
    <source>
        <strain evidence="9">HSMRA1968</strain>
        <tissue evidence="9">Whole embryos</tissue>
    </source>
</reference>
<feature type="signal peptide" evidence="7">
    <location>
        <begin position="1"/>
        <end position="23"/>
    </location>
</feature>
<dbReference type="AlphaFoldDB" id="A0A9Q0S1M8"/>
<dbReference type="SUPFAM" id="SSF51126">
    <property type="entry name" value="Pectin lyase-like"/>
    <property type="match status" value="1"/>
</dbReference>
<evidence type="ECO:0000259" key="8">
    <source>
        <dbReference type="PROSITE" id="PS50240"/>
    </source>
</evidence>
<accession>A0A9Q0S1M8</accession>
<evidence type="ECO:0000256" key="7">
    <source>
        <dbReference type="SAM" id="SignalP"/>
    </source>
</evidence>
<dbReference type="PROSITE" id="PS00134">
    <property type="entry name" value="TRYPSIN_HIS"/>
    <property type="match status" value="1"/>
</dbReference>
<dbReference type="Proteomes" id="UP001151699">
    <property type="component" value="Chromosome B"/>
</dbReference>